<feature type="domain" description="Glycosyltransferase subfamily 4-like N-terminal" evidence="2">
    <location>
        <begin position="71"/>
        <end position="165"/>
    </location>
</feature>
<protein>
    <submittedName>
        <fullName evidence="3">Glycosyltransferase family 1 protein</fullName>
    </submittedName>
</protein>
<dbReference type="Gene3D" id="3.40.50.2000">
    <property type="entry name" value="Glycogen Phosphorylase B"/>
    <property type="match status" value="2"/>
</dbReference>
<dbReference type="Pfam" id="PF13439">
    <property type="entry name" value="Glyco_transf_4"/>
    <property type="match status" value="1"/>
</dbReference>
<dbReference type="GO" id="GO:0016757">
    <property type="term" value="F:glycosyltransferase activity"/>
    <property type="evidence" value="ECO:0007669"/>
    <property type="project" value="InterPro"/>
</dbReference>
<evidence type="ECO:0000259" key="1">
    <source>
        <dbReference type="Pfam" id="PF00534"/>
    </source>
</evidence>
<dbReference type="Pfam" id="PF00534">
    <property type="entry name" value="Glycos_transf_1"/>
    <property type="match status" value="1"/>
</dbReference>
<dbReference type="InterPro" id="IPR001296">
    <property type="entry name" value="Glyco_trans_1"/>
</dbReference>
<evidence type="ECO:0000313" key="3">
    <source>
        <dbReference type="EMBL" id="RNA69876.1"/>
    </source>
</evidence>
<evidence type="ECO:0000313" key="4">
    <source>
        <dbReference type="Proteomes" id="UP000278746"/>
    </source>
</evidence>
<dbReference type="AlphaFoldDB" id="A0A3M7TWD2"/>
<dbReference type="InterPro" id="IPR028098">
    <property type="entry name" value="Glyco_trans_4-like_N"/>
</dbReference>
<dbReference type="OrthoDB" id="139410at2"/>
<comment type="caution">
    <text evidence="3">The sequence shown here is derived from an EMBL/GenBank/DDBJ whole genome shotgun (WGS) entry which is preliminary data.</text>
</comment>
<reference evidence="3 4" key="1">
    <citation type="submission" date="2018-10" db="EMBL/GenBank/DDBJ databases">
        <title>Bacillus Keqinensis sp. nov., a moderately halophilic bacterium isolated from a saline-alkaline lake.</title>
        <authorList>
            <person name="Wang H."/>
        </authorList>
    </citation>
    <scope>NUCLEOTIDE SEQUENCE [LARGE SCALE GENOMIC DNA]</scope>
    <source>
        <strain evidence="3 4">KQ-3</strain>
    </source>
</reference>
<dbReference type="CDD" id="cd03801">
    <property type="entry name" value="GT4_PimA-like"/>
    <property type="match status" value="1"/>
</dbReference>
<dbReference type="SUPFAM" id="SSF53756">
    <property type="entry name" value="UDP-Glycosyltransferase/glycogen phosphorylase"/>
    <property type="match status" value="1"/>
</dbReference>
<dbReference type="Proteomes" id="UP000278746">
    <property type="component" value="Unassembled WGS sequence"/>
</dbReference>
<evidence type="ECO:0000259" key="2">
    <source>
        <dbReference type="Pfam" id="PF13439"/>
    </source>
</evidence>
<proteinExistence type="predicted"/>
<keyword evidence="3" id="KW-0808">Transferase</keyword>
<dbReference type="EMBL" id="RHIB01000001">
    <property type="protein sequence ID" value="RNA69876.1"/>
    <property type="molecule type" value="Genomic_DNA"/>
</dbReference>
<gene>
    <name evidence="3" type="ORF">EBO34_08065</name>
</gene>
<name>A0A3M7TWD2_9BACI</name>
<dbReference type="PANTHER" id="PTHR12526:SF638">
    <property type="entry name" value="SPORE COAT PROTEIN SA"/>
    <property type="match status" value="1"/>
</dbReference>
<keyword evidence="4" id="KW-1185">Reference proteome</keyword>
<feature type="domain" description="Glycosyl transferase family 1" evidence="1">
    <location>
        <begin position="181"/>
        <end position="354"/>
    </location>
</feature>
<accession>A0A3M7TWD2</accession>
<dbReference type="PANTHER" id="PTHR12526">
    <property type="entry name" value="GLYCOSYLTRANSFERASE"/>
    <property type="match status" value="1"/>
</dbReference>
<dbReference type="RefSeq" id="WP_122897388.1">
    <property type="nucleotide sequence ID" value="NZ_RHIB01000001.1"/>
</dbReference>
<sequence length="379" mass="43476">MKVALICTESLPAPAVKGGAIQMFIDGITPFLKEKYQLTIYSISDPNLKDYSAENGTEYIHFPKESYETNVADHLKRRRYDVIHVFNRPANLHLYYNSSPWSRFVLGLHNDMMAVEKISDEEGAEVVRLVSRVVTISYFIKQRVIERFPEAAGKTTVVYSGVDLSKFPLRKSETGIEIRSEYRRRYEVENKKVILFVGRLSRNKGAHLLVDAMKTLVKKHPNLVLMIVGGKWFSDDGMNRYTRDLYRQARSLRNHVIFTRFVPSDVIGNMFLMGDIFVCPSQWEEPLARVHYEAMAAGIPIVTTNRGGNGEVILHGQNGYLIDDYTKPEAFIEGIEYYLQAPSLTSYITENGRRFVEANFQFKNAARRVTDVYDSLNRT</sequence>
<organism evidence="3 4">
    <name type="scientific">Alteribacter keqinensis</name>
    <dbReference type="NCBI Taxonomy" id="2483800"/>
    <lineage>
        <taxon>Bacteria</taxon>
        <taxon>Bacillati</taxon>
        <taxon>Bacillota</taxon>
        <taxon>Bacilli</taxon>
        <taxon>Bacillales</taxon>
        <taxon>Bacillaceae</taxon>
        <taxon>Alteribacter</taxon>
    </lineage>
</organism>